<feature type="region of interest" description="Disordered" evidence="1">
    <location>
        <begin position="30"/>
        <end position="69"/>
    </location>
</feature>
<feature type="compositionally biased region" description="Low complexity" evidence="1">
    <location>
        <begin position="35"/>
        <end position="46"/>
    </location>
</feature>
<dbReference type="RefSeq" id="XP_033678498.1">
    <property type="nucleotide sequence ID" value="XM_033833973.1"/>
</dbReference>
<reference evidence="2" key="1">
    <citation type="journal article" date="2020" name="Stud. Mycol.">
        <title>101 Dothideomycetes genomes: a test case for predicting lifestyles and emergence of pathogens.</title>
        <authorList>
            <person name="Haridas S."/>
            <person name="Albert R."/>
            <person name="Binder M."/>
            <person name="Bloem J."/>
            <person name="Labutti K."/>
            <person name="Salamov A."/>
            <person name="Andreopoulos B."/>
            <person name="Baker S."/>
            <person name="Barry K."/>
            <person name="Bills G."/>
            <person name="Bluhm B."/>
            <person name="Cannon C."/>
            <person name="Castanera R."/>
            <person name="Culley D."/>
            <person name="Daum C."/>
            <person name="Ezra D."/>
            <person name="Gonzalez J."/>
            <person name="Henrissat B."/>
            <person name="Kuo A."/>
            <person name="Liang C."/>
            <person name="Lipzen A."/>
            <person name="Lutzoni F."/>
            <person name="Magnuson J."/>
            <person name="Mondo S."/>
            <person name="Nolan M."/>
            <person name="Ohm R."/>
            <person name="Pangilinan J."/>
            <person name="Park H.-J."/>
            <person name="Ramirez L."/>
            <person name="Alfaro M."/>
            <person name="Sun H."/>
            <person name="Tritt A."/>
            <person name="Yoshinaga Y."/>
            <person name="Zwiers L.-H."/>
            <person name="Turgeon B."/>
            <person name="Goodwin S."/>
            <person name="Spatafora J."/>
            <person name="Crous P."/>
            <person name="Grigoriev I."/>
        </authorList>
    </citation>
    <scope>NUCLEOTIDE SEQUENCE</scope>
    <source>
        <strain evidence="2">CBS 122368</strain>
    </source>
</reference>
<dbReference type="Proteomes" id="UP000800094">
    <property type="component" value="Unassembled WGS sequence"/>
</dbReference>
<protein>
    <submittedName>
        <fullName evidence="2">Uncharacterized protein</fullName>
    </submittedName>
</protein>
<keyword evidence="3" id="KW-1185">Reference proteome</keyword>
<feature type="compositionally biased region" description="Polar residues" evidence="1">
    <location>
        <begin position="140"/>
        <end position="150"/>
    </location>
</feature>
<organism evidence="2 3">
    <name type="scientific">Trematosphaeria pertusa</name>
    <dbReference type="NCBI Taxonomy" id="390896"/>
    <lineage>
        <taxon>Eukaryota</taxon>
        <taxon>Fungi</taxon>
        <taxon>Dikarya</taxon>
        <taxon>Ascomycota</taxon>
        <taxon>Pezizomycotina</taxon>
        <taxon>Dothideomycetes</taxon>
        <taxon>Pleosporomycetidae</taxon>
        <taxon>Pleosporales</taxon>
        <taxon>Massarineae</taxon>
        <taxon>Trematosphaeriaceae</taxon>
        <taxon>Trematosphaeria</taxon>
    </lineage>
</organism>
<evidence type="ECO:0000313" key="3">
    <source>
        <dbReference type="Proteomes" id="UP000800094"/>
    </source>
</evidence>
<dbReference type="EMBL" id="ML987205">
    <property type="protein sequence ID" value="KAF2243494.1"/>
    <property type="molecule type" value="Genomic_DNA"/>
</dbReference>
<accession>A0A6A6HZ32</accession>
<name>A0A6A6HZ32_9PLEO</name>
<feature type="region of interest" description="Disordered" evidence="1">
    <location>
        <begin position="172"/>
        <end position="243"/>
    </location>
</feature>
<sequence>MTIDAESRKRKLIPEANQSTLEKFYRPVVEMAHRNPNPSAPATPTAVKPQHGHPRKEQKSLPTPEPWLFSSRSEVPRRFESIELQLPELPPPPMLHPKILEGLAAAKKNAQEKRNGVVDVSKPLPPLPADAETVPFSTAPYRNSAASQQVAERFSIKRKPVPNYSRPMLLTELPVAPRKDGPLLERRSRSGAVKGQAAPHRGGERRTHFSNSTTAPVEARPVETHGHVVEPEQLERVTRRGTA</sequence>
<feature type="compositionally biased region" description="Basic and acidic residues" evidence="1">
    <location>
        <begin position="177"/>
        <end position="188"/>
    </location>
</feature>
<feature type="region of interest" description="Disordered" evidence="1">
    <location>
        <begin position="114"/>
        <end position="154"/>
    </location>
</feature>
<feature type="compositionally biased region" description="Basic and acidic residues" evidence="1">
    <location>
        <begin position="220"/>
        <end position="243"/>
    </location>
</feature>
<proteinExistence type="predicted"/>
<evidence type="ECO:0000256" key="1">
    <source>
        <dbReference type="SAM" id="MobiDB-lite"/>
    </source>
</evidence>
<evidence type="ECO:0000313" key="2">
    <source>
        <dbReference type="EMBL" id="KAF2243494.1"/>
    </source>
</evidence>
<gene>
    <name evidence="2" type="ORF">BU26DRAFT_570184</name>
</gene>
<dbReference type="AlphaFoldDB" id="A0A6A6HZ32"/>
<dbReference type="GeneID" id="54587303"/>